<protein>
    <submittedName>
        <fullName evidence="3">Helix-turn-helix transcriptional regulator</fullName>
    </submittedName>
</protein>
<dbReference type="PROSITE" id="PS50943">
    <property type="entry name" value="HTH_CROC1"/>
    <property type="match status" value="1"/>
</dbReference>
<evidence type="ECO:0000256" key="1">
    <source>
        <dbReference type="SAM" id="Coils"/>
    </source>
</evidence>
<dbReference type="InterPro" id="IPR010982">
    <property type="entry name" value="Lambda_DNA-bd_dom_sf"/>
</dbReference>
<dbReference type="SUPFAM" id="SSF47413">
    <property type="entry name" value="lambda repressor-like DNA-binding domains"/>
    <property type="match status" value="1"/>
</dbReference>
<gene>
    <name evidence="3" type="ORF">JYP50_08585</name>
</gene>
<feature type="coiled-coil region" evidence="1">
    <location>
        <begin position="4"/>
        <end position="31"/>
    </location>
</feature>
<evidence type="ECO:0000259" key="2">
    <source>
        <dbReference type="PROSITE" id="PS50943"/>
    </source>
</evidence>
<dbReference type="CDD" id="cd00093">
    <property type="entry name" value="HTH_XRE"/>
    <property type="match status" value="1"/>
</dbReference>
<dbReference type="GO" id="GO:0003677">
    <property type="term" value="F:DNA binding"/>
    <property type="evidence" value="ECO:0007669"/>
    <property type="project" value="InterPro"/>
</dbReference>
<comment type="caution">
    <text evidence="3">The sequence shown here is derived from an EMBL/GenBank/DDBJ whole genome shotgun (WGS) entry which is preliminary data.</text>
</comment>
<keyword evidence="1" id="KW-0175">Coiled coil</keyword>
<name>A0A939DEH6_9GAMM</name>
<dbReference type="Proteomes" id="UP000664303">
    <property type="component" value="Unassembled WGS sequence"/>
</dbReference>
<evidence type="ECO:0000313" key="3">
    <source>
        <dbReference type="EMBL" id="MBN7796645.1"/>
    </source>
</evidence>
<reference evidence="3" key="1">
    <citation type="submission" date="2021-02" db="EMBL/GenBank/DDBJ databases">
        <title>PHA producing bacteria isolated from coastal sediment in Guangdong, Shenzhen.</title>
        <authorList>
            <person name="Zheng W."/>
            <person name="Yu S."/>
            <person name="Huang Y."/>
        </authorList>
    </citation>
    <scope>NUCLEOTIDE SEQUENCE</scope>
    <source>
        <strain evidence="3">TN14-10</strain>
    </source>
</reference>
<dbReference type="InterPro" id="IPR001387">
    <property type="entry name" value="Cro/C1-type_HTH"/>
</dbReference>
<feature type="domain" description="HTH cro/C1-type" evidence="2">
    <location>
        <begin position="44"/>
        <end position="97"/>
    </location>
</feature>
<dbReference type="SMART" id="SM00530">
    <property type="entry name" value="HTH_XRE"/>
    <property type="match status" value="1"/>
</dbReference>
<dbReference type="Pfam" id="PF01381">
    <property type="entry name" value="HTH_3"/>
    <property type="match status" value="1"/>
</dbReference>
<dbReference type="EMBL" id="JAFKCZ010000005">
    <property type="protein sequence ID" value="MBN7796645.1"/>
    <property type="molecule type" value="Genomic_DNA"/>
</dbReference>
<keyword evidence="4" id="KW-1185">Reference proteome</keyword>
<accession>A0A939DEH6</accession>
<proteinExistence type="predicted"/>
<dbReference type="Gene3D" id="1.10.260.40">
    <property type="entry name" value="lambda repressor-like DNA-binding domains"/>
    <property type="match status" value="1"/>
</dbReference>
<sequence>MKSLDEFSKMLSQIRDEYEKAAKQVSLAETAARLRPVESIGVIVREERLKQDLTLNELSDLSGVAYATLSKLERDEVSVRIDTLSRVLSALGLKLWVG</sequence>
<dbReference type="AlphaFoldDB" id="A0A939DEH6"/>
<organism evidence="3 4">
    <name type="scientific">Parahaliea mediterranea</name>
    <dbReference type="NCBI Taxonomy" id="651086"/>
    <lineage>
        <taxon>Bacteria</taxon>
        <taxon>Pseudomonadati</taxon>
        <taxon>Pseudomonadota</taxon>
        <taxon>Gammaproteobacteria</taxon>
        <taxon>Cellvibrionales</taxon>
        <taxon>Halieaceae</taxon>
        <taxon>Parahaliea</taxon>
    </lineage>
</organism>
<evidence type="ECO:0000313" key="4">
    <source>
        <dbReference type="Proteomes" id="UP000664303"/>
    </source>
</evidence>